<dbReference type="Proteomes" id="UP001060215">
    <property type="component" value="Chromosome 11"/>
</dbReference>
<dbReference type="EMBL" id="CM045768">
    <property type="protein sequence ID" value="KAI7983638.1"/>
    <property type="molecule type" value="Genomic_DNA"/>
</dbReference>
<evidence type="ECO:0000313" key="1">
    <source>
        <dbReference type="EMBL" id="KAI7983638.1"/>
    </source>
</evidence>
<organism evidence="1 2">
    <name type="scientific">Camellia lanceoleosa</name>
    <dbReference type="NCBI Taxonomy" id="1840588"/>
    <lineage>
        <taxon>Eukaryota</taxon>
        <taxon>Viridiplantae</taxon>
        <taxon>Streptophyta</taxon>
        <taxon>Embryophyta</taxon>
        <taxon>Tracheophyta</taxon>
        <taxon>Spermatophyta</taxon>
        <taxon>Magnoliopsida</taxon>
        <taxon>eudicotyledons</taxon>
        <taxon>Gunneridae</taxon>
        <taxon>Pentapetalae</taxon>
        <taxon>asterids</taxon>
        <taxon>Ericales</taxon>
        <taxon>Theaceae</taxon>
        <taxon>Camellia</taxon>
    </lineage>
</organism>
<gene>
    <name evidence="1" type="ORF">LOK49_LG15G01523</name>
</gene>
<keyword evidence="2" id="KW-1185">Reference proteome</keyword>
<sequence length="136" mass="15844">MQRPTTSSSRASDEYRHDHVIEITQQQQPQDKHSPKRKTTEGHTGRSFFERLRVRRREMWRSRSRANLIIHLIPAIVLLCFFILCCFSYPVNLEIKDGRIMEIHRIVLTWPLNNETLVDHTDLASATASNASALSF</sequence>
<evidence type="ECO:0000313" key="2">
    <source>
        <dbReference type="Proteomes" id="UP001060215"/>
    </source>
</evidence>
<reference evidence="1 2" key="1">
    <citation type="journal article" date="2022" name="Plant J.">
        <title>Chromosome-level genome of Camellia lanceoleosa provides a valuable resource for understanding genome evolution and self-incompatibility.</title>
        <authorList>
            <person name="Gong W."/>
            <person name="Xiao S."/>
            <person name="Wang L."/>
            <person name="Liao Z."/>
            <person name="Chang Y."/>
            <person name="Mo W."/>
            <person name="Hu G."/>
            <person name="Li W."/>
            <person name="Zhao G."/>
            <person name="Zhu H."/>
            <person name="Hu X."/>
            <person name="Ji K."/>
            <person name="Xiang X."/>
            <person name="Song Q."/>
            <person name="Yuan D."/>
            <person name="Jin S."/>
            <person name="Zhang L."/>
        </authorList>
    </citation>
    <scope>NUCLEOTIDE SEQUENCE [LARGE SCALE GENOMIC DNA]</scope>
    <source>
        <strain evidence="1">SQ_2022a</strain>
    </source>
</reference>
<proteinExistence type="predicted"/>
<comment type="caution">
    <text evidence="1">The sequence shown here is derived from an EMBL/GenBank/DDBJ whole genome shotgun (WGS) entry which is preliminary data.</text>
</comment>
<protein>
    <submittedName>
        <fullName evidence="1">Uncharacterized protein</fullName>
    </submittedName>
</protein>
<name>A0ACC0F4F3_9ERIC</name>
<accession>A0ACC0F4F3</accession>